<dbReference type="InterPro" id="IPR047721">
    <property type="entry name" value="DrmB"/>
</dbReference>
<feature type="domain" description="MrfA-like Zn-binding" evidence="1">
    <location>
        <begin position="461"/>
        <end position="560"/>
    </location>
</feature>
<accession>A0ABV1Q866</accession>
<dbReference type="NCBIfam" id="NF038324">
    <property type="entry name" value="DrmB_fam"/>
    <property type="match status" value="1"/>
</dbReference>
<sequence>MERILHDLRLSETLSPFGVGAIVDVLGESLMAPDTSWWDRGSAPEISCERLLSRLGPGVLRQAPAHSGRAAKGTAHLLYWRFPAWRYCEGCTKLSQLTGKSKGRFTNHCECGGALVPMRYVAVCLKGSHIQDVPWFKWAHRGNDGGVTDTVRFCRAYTELKFVRSSRLGEGLRSLRVQCTGCDRSRPLSELVGRESLHRDGIRCEGTQPWEDPKPGDVCDHHLVAVQRGATGNYLAERLSALDIPEEQPQSERTADLVRSHVYFEKVVADNGGPQAEMVAGWIADEIEGVSPKDVLALAARGDESEESQLLDLKDGEWAAFVKKLENGRDHGAGDFIVDGWRMPATSDRFSALTSRLISAGQVRRVREVRALRGFRRHDADADFIPADLGPDRRRRPVYPAVETFGEGIFFRFDETRMSDWEVLPEVRARADILAQRREVSSWAQRLDVPEPRFVALHTISHLLIRRLAFASGYASAALQERIYAHSDRPDRTAGIFIYTAAGDAQGTLGGLVRLGAPDKALPLLLAALSDADVCSNDPVCIESDRQGSSQLNLSACHGCALVSETSCETGNRLLDRQLVLGGANVPGFLDNVLDQVRRSTNP</sequence>
<keyword evidence="3" id="KW-1185">Reference proteome</keyword>
<proteinExistence type="predicted"/>
<evidence type="ECO:0000313" key="2">
    <source>
        <dbReference type="EMBL" id="MER0427362.1"/>
    </source>
</evidence>
<comment type="caution">
    <text evidence="2">The sequence shown here is derived from an EMBL/GenBank/DDBJ whole genome shotgun (WGS) entry which is preliminary data.</text>
</comment>
<gene>
    <name evidence="2" type="ORF">ABR748_24455</name>
</gene>
<reference evidence="2 3" key="1">
    <citation type="submission" date="2024-01" db="EMBL/GenBank/DDBJ databases">
        <title>Metagenomic exploration of the rhizosphere soil microbial community and their significance in facilitating the development of wild simulated ginseng.</title>
        <authorList>
            <person name="Huang J."/>
        </authorList>
    </citation>
    <scope>NUCLEOTIDE SEQUENCE [LARGE SCALE GENOMIC DNA]</scope>
    <source>
        <strain evidence="2 3">WY141</strain>
    </source>
</reference>
<evidence type="ECO:0000313" key="3">
    <source>
        <dbReference type="Proteomes" id="UP001456562"/>
    </source>
</evidence>
<dbReference type="InterPro" id="IPR018973">
    <property type="entry name" value="MZB"/>
</dbReference>
<dbReference type="Proteomes" id="UP001456562">
    <property type="component" value="Unassembled WGS sequence"/>
</dbReference>
<dbReference type="Pfam" id="PF09369">
    <property type="entry name" value="MZB"/>
    <property type="match status" value="1"/>
</dbReference>
<dbReference type="EMBL" id="JBEJUE010000023">
    <property type="protein sequence ID" value="MER0427362.1"/>
    <property type="molecule type" value="Genomic_DNA"/>
</dbReference>
<organism evidence="2 3">
    <name type="scientific">Streptomyces microflavus</name>
    <name type="common">Streptomyces lipmanii</name>
    <dbReference type="NCBI Taxonomy" id="1919"/>
    <lineage>
        <taxon>Bacteria</taxon>
        <taxon>Bacillati</taxon>
        <taxon>Actinomycetota</taxon>
        <taxon>Actinomycetes</taxon>
        <taxon>Kitasatosporales</taxon>
        <taxon>Streptomycetaceae</taxon>
        <taxon>Streptomyces</taxon>
    </lineage>
</organism>
<dbReference type="RefSeq" id="WP_350240304.1">
    <property type="nucleotide sequence ID" value="NZ_JBEJUE010000023.1"/>
</dbReference>
<name>A0ABV1Q866_STRMI</name>
<evidence type="ECO:0000259" key="1">
    <source>
        <dbReference type="Pfam" id="PF09369"/>
    </source>
</evidence>
<protein>
    <submittedName>
        <fullName evidence="2">DUF1998 domain-containing protein</fullName>
    </submittedName>
</protein>